<dbReference type="PANTHER" id="PTHR43649">
    <property type="entry name" value="ARABINOSE-BINDING PROTEIN-RELATED"/>
    <property type="match status" value="1"/>
</dbReference>
<dbReference type="PANTHER" id="PTHR43649:SF14">
    <property type="entry name" value="BLR3389 PROTEIN"/>
    <property type="match status" value="1"/>
</dbReference>
<reference evidence="2" key="1">
    <citation type="submission" date="2022-10" db="EMBL/GenBank/DDBJ databases">
        <authorList>
            <person name="Mo P."/>
        </authorList>
    </citation>
    <scope>NUCLEOTIDE SEQUENCE</scope>
    <source>
        <strain evidence="2">HUAS 13-4</strain>
    </source>
</reference>
<feature type="transmembrane region" description="Helical" evidence="1">
    <location>
        <begin position="21"/>
        <end position="41"/>
    </location>
</feature>
<dbReference type="EMBL" id="CP106793">
    <property type="protein sequence ID" value="UXY21598.1"/>
    <property type="molecule type" value="Genomic_DNA"/>
</dbReference>
<organism evidence="2 3">
    <name type="scientific">Streptomyces cynarae</name>
    <dbReference type="NCBI Taxonomy" id="2981134"/>
    <lineage>
        <taxon>Bacteria</taxon>
        <taxon>Bacillati</taxon>
        <taxon>Actinomycetota</taxon>
        <taxon>Actinomycetes</taxon>
        <taxon>Kitasatosporales</taxon>
        <taxon>Streptomycetaceae</taxon>
        <taxon>Streptomyces</taxon>
    </lineage>
</organism>
<keyword evidence="3" id="KW-1185">Reference proteome</keyword>
<dbReference type="Pfam" id="PF01547">
    <property type="entry name" value="SBP_bac_1"/>
    <property type="match status" value="1"/>
</dbReference>
<evidence type="ECO:0000313" key="3">
    <source>
        <dbReference type="Proteomes" id="UP001061298"/>
    </source>
</evidence>
<keyword evidence="1" id="KW-0812">Transmembrane</keyword>
<sequence length="464" mass="50243">MSTSRQHPIGGSRRVARRQPRLLRGAFVAASAALAGVLVAACGSGGSGGGSGSGAAGGGPVHIKVWAWYPDFKQVVDQFNKTHKDVQVDWVQAGVGQDEYTKLKTALKAGQGAPDVVMLEFQELPTIQLTKGLLDIGKYGANDDKKNYVPWAWNQVSDGDHVYAIPVDGGPMAMLYREDIFKKYKLKVPTTWDEYKQEAAKLHAADPKAYMTDFGSDESAAGWLQGLMWQAGSRPYTYSASKLPNIGVKTNDDGAKKVYDYWGDLVKNKLVDTASYATTDFYNGLSSGKYATYLAAGWGPGYLQSVAKKTGGLWRAAPLPQWTAGGNAQGDWGGSTFAVTSQTKNPKQATEVARELFGTSEAAWKIGIDQAYLFPLATPILNGSYFQDKKYEFFGGQQVNKIFGPAANNIGTFDWSPFQDYAYNTQTSEVGKALQGQTPWSSVADNIQQQVAGYASKQGFKVSQ</sequence>
<keyword evidence="1" id="KW-1133">Transmembrane helix</keyword>
<name>A0ABY6EC19_9ACTN</name>
<dbReference type="Gene3D" id="3.40.190.10">
    <property type="entry name" value="Periplasmic binding protein-like II"/>
    <property type="match status" value="1"/>
</dbReference>
<dbReference type="RefSeq" id="WP_263231659.1">
    <property type="nucleotide sequence ID" value="NZ_CP106793.1"/>
</dbReference>
<evidence type="ECO:0000313" key="2">
    <source>
        <dbReference type="EMBL" id="UXY21598.1"/>
    </source>
</evidence>
<dbReference type="SUPFAM" id="SSF53850">
    <property type="entry name" value="Periplasmic binding protein-like II"/>
    <property type="match status" value="1"/>
</dbReference>
<evidence type="ECO:0000256" key="1">
    <source>
        <dbReference type="SAM" id="Phobius"/>
    </source>
</evidence>
<accession>A0ABY6EC19</accession>
<keyword evidence="1" id="KW-0472">Membrane</keyword>
<dbReference type="Proteomes" id="UP001061298">
    <property type="component" value="Chromosome"/>
</dbReference>
<protein>
    <submittedName>
        <fullName evidence="2">Extracellular solute-binding protein</fullName>
    </submittedName>
</protein>
<gene>
    <name evidence="2" type="ORF">N8I84_25065</name>
</gene>
<dbReference type="InterPro" id="IPR006059">
    <property type="entry name" value="SBP"/>
</dbReference>
<dbReference type="InterPro" id="IPR050490">
    <property type="entry name" value="Bact_solute-bd_prot1"/>
</dbReference>
<proteinExistence type="predicted"/>